<sequence>IRIWIGTGIKSIDINPFIASFERANLPVVCYADKRVIYIDTIPYDMHEFKTNMCVTTSP</sequence>
<proteinExistence type="predicted"/>
<feature type="non-terminal residue" evidence="1">
    <location>
        <position position="1"/>
    </location>
</feature>
<feature type="non-terminal residue" evidence="1">
    <location>
        <position position="59"/>
    </location>
</feature>
<gene>
    <name evidence="1" type="ORF">SMN809_LOCUS54473</name>
</gene>
<reference evidence="1" key="1">
    <citation type="submission" date="2021-02" db="EMBL/GenBank/DDBJ databases">
        <authorList>
            <person name="Nowell W R."/>
        </authorList>
    </citation>
    <scope>NUCLEOTIDE SEQUENCE</scope>
</reference>
<dbReference type="AlphaFoldDB" id="A0A8S3DAD8"/>
<evidence type="ECO:0000313" key="1">
    <source>
        <dbReference type="EMBL" id="CAF4958267.1"/>
    </source>
</evidence>
<protein>
    <submittedName>
        <fullName evidence="1">Uncharacterized protein</fullName>
    </submittedName>
</protein>
<name>A0A8S3DAD8_9BILA</name>
<dbReference type="Proteomes" id="UP000676336">
    <property type="component" value="Unassembled WGS sequence"/>
</dbReference>
<comment type="caution">
    <text evidence="1">The sequence shown here is derived from an EMBL/GenBank/DDBJ whole genome shotgun (WGS) entry which is preliminary data.</text>
</comment>
<evidence type="ECO:0000313" key="2">
    <source>
        <dbReference type="Proteomes" id="UP000676336"/>
    </source>
</evidence>
<accession>A0A8S3DAD8</accession>
<organism evidence="1 2">
    <name type="scientific">Rotaria magnacalcarata</name>
    <dbReference type="NCBI Taxonomy" id="392030"/>
    <lineage>
        <taxon>Eukaryota</taxon>
        <taxon>Metazoa</taxon>
        <taxon>Spiralia</taxon>
        <taxon>Gnathifera</taxon>
        <taxon>Rotifera</taxon>
        <taxon>Eurotatoria</taxon>
        <taxon>Bdelloidea</taxon>
        <taxon>Philodinida</taxon>
        <taxon>Philodinidae</taxon>
        <taxon>Rotaria</taxon>
    </lineage>
</organism>
<dbReference type="EMBL" id="CAJOBI010190046">
    <property type="protein sequence ID" value="CAF4958267.1"/>
    <property type="molecule type" value="Genomic_DNA"/>
</dbReference>